<feature type="signal peptide" evidence="1">
    <location>
        <begin position="1"/>
        <end position="28"/>
    </location>
</feature>
<name>A0ABZ1X2B2_9ACTN</name>
<reference evidence="2" key="1">
    <citation type="submission" date="2022-10" db="EMBL/GenBank/DDBJ databases">
        <title>The complete genomes of actinobacterial strains from the NBC collection.</title>
        <authorList>
            <person name="Joergensen T.S."/>
            <person name="Alvarez Arevalo M."/>
            <person name="Sterndorff E.B."/>
            <person name="Faurdal D."/>
            <person name="Vuksanovic O."/>
            <person name="Mourched A.-S."/>
            <person name="Charusanti P."/>
            <person name="Shaw S."/>
            <person name="Blin K."/>
            <person name="Weber T."/>
        </authorList>
    </citation>
    <scope>NUCLEOTIDE SEQUENCE</scope>
    <source>
        <strain evidence="2">NBC_00686</strain>
    </source>
</reference>
<evidence type="ECO:0000313" key="2">
    <source>
        <dbReference type="EMBL" id="WUT46199.1"/>
    </source>
</evidence>
<keyword evidence="3" id="KW-1185">Reference proteome</keyword>
<evidence type="ECO:0000256" key="1">
    <source>
        <dbReference type="SAM" id="SignalP"/>
    </source>
</evidence>
<protein>
    <submittedName>
        <fullName evidence="2">Peptidase inhibitor family I36 protein</fullName>
    </submittedName>
</protein>
<gene>
    <name evidence="2" type="ORF">OG929_29585</name>
</gene>
<organism evidence="2 3">
    <name type="scientific">Streptomyces pseudovenezuelae</name>
    <dbReference type="NCBI Taxonomy" id="67350"/>
    <lineage>
        <taxon>Bacteria</taxon>
        <taxon>Bacillati</taxon>
        <taxon>Actinomycetota</taxon>
        <taxon>Actinomycetes</taxon>
        <taxon>Kitasatosporales</taxon>
        <taxon>Streptomycetaceae</taxon>
        <taxon>Streptomyces</taxon>
        <taxon>Streptomyces aurantiacus group</taxon>
    </lineage>
</organism>
<accession>A0ABZ1X2B2</accession>
<sequence>MRKLLANTMALAGTAIALTATLAAPAQASPYRDCPYPYVCLYNGAYYNGSKLVQYKDTYPQSLPDGRKDKADSVVNTRNDDAVWLIDSRSSGSRYLCVPANTRVNLGDYALSGKGTWANDVDAVRIWNDDGLCSGTTHVTQGIIR</sequence>
<evidence type="ECO:0000313" key="3">
    <source>
        <dbReference type="Proteomes" id="UP001432168"/>
    </source>
</evidence>
<dbReference type="Proteomes" id="UP001432168">
    <property type="component" value="Chromosome"/>
</dbReference>
<dbReference type="RefSeq" id="WP_329267245.1">
    <property type="nucleotide sequence ID" value="NZ_CP108992.1"/>
</dbReference>
<feature type="chain" id="PRO_5045938474" evidence="1">
    <location>
        <begin position="29"/>
        <end position="145"/>
    </location>
</feature>
<dbReference type="EMBL" id="CP109011">
    <property type="protein sequence ID" value="WUT46199.1"/>
    <property type="molecule type" value="Genomic_DNA"/>
</dbReference>
<dbReference type="Pfam" id="PF03995">
    <property type="entry name" value="Inhibitor_I36"/>
    <property type="match status" value="1"/>
</dbReference>
<proteinExistence type="predicted"/>
<keyword evidence="1" id="KW-0732">Signal</keyword>